<feature type="transmembrane region" description="Helical" evidence="5">
    <location>
        <begin position="170"/>
        <end position="187"/>
    </location>
</feature>
<feature type="transmembrane region" description="Helical" evidence="5">
    <location>
        <begin position="321"/>
        <end position="344"/>
    </location>
</feature>
<dbReference type="PANTHER" id="PTHR37422:SF17">
    <property type="entry name" value="O-ANTIGEN LIGASE"/>
    <property type="match status" value="1"/>
</dbReference>
<keyword evidence="3 5" id="KW-1133">Transmembrane helix</keyword>
<feature type="domain" description="O-antigen ligase-related" evidence="6">
    <location>
        <begin position="177"/>
        <end position="333"/>
    </location>
</feature>
<sequence>MKELLYALFTLSVLFKVILNLSGINLPVNITLILVPFLLMEMWISWVKKQKEVEMSEFLSIILLIVFWGWMILTSFYSPANSFKVIKPILFLLNILMFVYPVVVKLDYRRYFKQFIFIASMVEPILVILVPLLLFGDIEGSRTFYLALGQISGVIVLLVLVLIKEKHLKLNLKWLFIILLHLLILVANPARGAVVFTVLLLILWTFVSFYKLLDIKFIFILMILFIAGGLVIFNLFQSFPEYGEFLYLRMHSLIKSLFSENSSLIEISTFKRLQLWAYSYKMIFENNLFHFFFGYGIGSFGVLFSGYDGRLYPHNMFLETWFELGFIGLLILFLFLLSVVFVIIKKKNYYFFFPILITFLGAMKSGSLPDLRLFFSMITIAMTYQVAKSTNSVKHYD</sequence>
<evidence type="ECO:0000313" key="7">
    <source>
        <dbReference type="EMBL" id="HGY54387.1"/>
    </source>
</evidence>
<dbReference type="PANTHER" id="PTHR37422">
    <property type="entry name" value="TEICHURONIC ACID BIOSYNTHESIS PROTEIN TUAE"/>
    <property type="match status" value="1"/>
</dbReference>
<dbReference type="GO" id="GO:0016020">
    <property type="term" value="C:membrane"/>
    <property type="evidence" value="ECO:0007669"/>
    <property type="project" value="UniProtKB-SubCell"/>
</dbReference>
<protein>
    <recommendedName>
        <fullName evidence="6">O-antigen ligase-related domain-containing protein</fullName>
    </recommendedName>
</protein>
<dbReference type="InterPro" id="IPR007016">
    <property type="entry name" value="O-antigen_ligase-rel_domated"/>
</dbReference>
<feature type="transmembrane region" description="Helical" evidence="5">
    <location>
        <begin position="217"/>
        <end position="236"/>
    </location>
</feature>
<comment type="caution">
    <text evidence="7">The sequence shown here is derived from an EMBL/GenBank/DDBJ whole genome shotgun (WGS) entry which is preliminary data.</text>
</comment>
<proteinExistence type="predicted"/>
<dbReference type="InterPro" id="IPR051533">
    <property type="entry name" value="WaaL-like"/>
</dbReference>
<feature type="transmembrane region" description="Helical" evidence="5">
    <location>
        <begin position="115"/>
        <end position="138"/>
    </location>
</feature>
<comment type="subcellular location">
    <subcellularLocation>
        <location evidence="1">Membrane</location>
        <topology evidence="1">Multi-pass membrane protein</topology>
    </subcellularLocation>
</comment>
<evidence type="ECO:0000256" key="4">
    <source>
        <dbReference type="ARBA" id="ARBA00023136"/>
    </source>
</evidence>
<evidence type="ECO:0000256" key="2">
    <source>
        <dbReference type="ARBA" id="ARBA00022692"/>
    </source>
</evidence>
<feature type="transmembrane region" description="Helical" evidence="5">
    <location>
        <begin position="85"/>
        <end position="103"/>
    </location>
</feature>
<evidence type="ECO:0000259" key="6">
    <source>
        <dbReference type="Pfam" id="PF04932"/>
    </source>
</evidence>
<feature type="transmembrane region" description="Helical" evidence="5">
    <location>
        <begin position="144"/>
        <end position="163"/>
    </location>
</feature>
<gene>
    <name evidence="7" type="ORF">ENK44_01670</name>
</gene>
<evidence type="ECO:0000256" key="5">
    <source>
        <dbReference type="SAM" id="Phobius"/>
    </source>
</evidence>
<dbReference type="AlphaFoldDB" id="A0A7V4TZ95"/>
<evidence type="ECO:0000256" key="3">
    <source>
        <dbReference type="ARBA" id="ARBA00022989"/>
    </source>
</evidence>
<feature type="transmembrane region" description="Helical" evidence="5">
    <location>
        <begin position="58"/>
        <end position="79"/>
    </location>
</feature>
<accession>A0A7V4TZ95</accession>
<feature type="transmembrane region" description="Helical" evidence="5">
    <location>
        <begin position="30"/>
        <end position="46"/>
    </location>
</feature>
<evidence type="ECO:0000256" key="1">
    <source>
        <dbReference type="ARBA" id="ARBA00004141"/>
    </source>
</evidence>
<organism evidence="7">
    <name type="scientific">Caldithrix abyssi</name>
    <dbReference type="NCBI Taxonomy" id="187145"/>
    <lineage>
        <taxon>Bacteria</taxon>
        <taxon>Pseudomonadati</taxon>
        <taxon>Calditrichota</taxon>
        <taxon>Calditrichia</taxon>
        <taxon>Calditrichales</taxon>
        <taxon>Calditrichaceae</taxon>
        <taxon>Caldithrix</taxon>
    </lineage>
</organism>
<keyword evidence="4 5" id="KW-0472">Membrane</keyword>
<dbReference type="Proteomes" id="UP000885779">
    <property type="component" value="Unassembled WGS sequence"/>
</dbReference>
<reference evidence="7" key="1">
    <citation type="journal article" date="2020" name="mSystems">
        <title>Genome- and Community-Level Interaction Insights into Carbon Utilization and Element Cycling Functions of Hydrothermarchaeota in Hydrothermal Sediment.</title>
        <authorList>
            <person name="Zhou Z."/>
            <person name="Liu Y."/>
            <person name="Xu W."/>
            <person name="Pan J."/>
            <person name="Luo Z.H."/>
            <person name="Li M."/>
        </authorList>
    </citation>
    <scope>NUCLEOTIDE SEQUENCE [LARGE SCALE GENOMIC DNA]</scope>
    <source>
        <strain evidence="7">HyVt-577</strain>
    </source>
</reference>
<name>A0A7V4TZ95_CALAY</name>
<keyword evidence="2 5" id="KW-0812">Transmembrane</keyword>
<feature type="transmembrane region" description="Helical" evidence="5">
    <location>
        <begin position="288"/>
        <end position="309"/>
    </location>
</feature>
<dbReference type="EMBL" id="DRQG01000017">
    <property type="protein sequence ID" value="HGY54387.1"/>
    <property type="molecule type" value="Genomic_DNA"/>
</dbReference>
<feature type="transmembrane region" description="Helical" evidence="5">
    <location>
        <begin position="350"/>
        <end position="368"/>
    </location>
</feature>
<dbReference type="Pfam" id="PF04932">
    <property type="entry name" value="Wzy_C"/>
    <property type="match status" value="1"/>
</dbReference>